<evidence type="ECO:0000313" key="1">
    <source>
        <dbReference type="EMBL" id="CDS00583.1"/>
    </source>
</evidence>
<proteinExistence type="predicted"/>
<reference evidence="2" key="1">
    <citation type="submission" date="2014-06" db="EMBL/GenBank/DDBJ databases">
        <authorList>
            <person name="Berkman P.J."/>
        </authorList>
    </citation>
    <scope>NUCLEOTIDE SEQUENCE [LARGE SCALE GENOMIC DNA]</scope>
</reference>
<accession>A0A0F7RZ02</accession>
<gene>
    <name evidence="1" type="primary">SSCI46580.1</name>
</gene>
<sequence length="90" mass="9423">MKSRGREARARARANLAAKISFGRIVQQISPGEYSRTSVRACVGGISPPSVSTLRSKPFFRTAAVAAARNGIAKASFSASSDVADVVVRA</sequence>
<dbReference type="Proteomes" id="UP000242770">
    <property type="component" value="Unassembled WGS sequence"/>
</dbReference>
<dbReference type="AlphaFoldDB" id="A0A0F7RZ02"/>
<organism evidence="1 2">
    <name type="scientific">Sporisorium scitamineum</name>
    <dbReference type="NCBI Taxonomy" id="49012"/>
    <lineage>
        <taxon>Eukaryota</taxon>
        <taxon>Fungi</taxon>
        <taxon>Dikarya</taxon>
        <taxon>Basidiomycota</taxon>
        <taxon>Ustilaginomycotina</taxon>
        <taxon>Ustilaginomycetes</taxon>
        <taxon>Ustilaginales</taxon>
        <taxon>Ustilaginaceae</taxon>
        <taxon>Sporisorium</taxon>
    </lineage>
</organism>
<protein>
    <submittedName>
        <fullName evidence="1">Uncharacterized protein</fullName>
    </submittedName>
</protein>
<name>A0A0F7RZ02_9BASI</name>
<dbReference type="EMBL" id="CCFA01002787">
    <property type="protein sequence ID" value="CDS00583.1"/>
    <property type="molecule type" value="Genomic_DNA"/>
</dbReference>
<evidence type="ECO:0000313" key="2">
    <source>
        <dbReference type="Proteomes" id="UP000242770"/>
    </source>
</evidence>
<keyword evidence="2" id="KW-1185">Reference proteome</keyword>